<dbReference type="CDD" id="cd02440">
    <property type="entry name" value="AdoMet_MTases"/>
    <property type="match status" value="1"/>
</dbReference>
<organism evidence="2">
    <name type="scientific">Candidatus Methanophagaceae archaeon ANME-1 ERB6</name>
    <dbReference type="NCBI Taxonomy" id="2759912"/>
    <lineage>
        <taxon>Archaea</taxon>
        <taxon>Methanobacteriati</taxon>
        <taxon>Methanobacteriota</taxon>
        <taxon>Stenosarchaea group</taxon>
        <taxon>Methanomicrobia</taxon>
        <taxon>Candidatus Methanophagales</taxon>
        <taxon>Candidatus Methanophagaceae</taxon>
    </lineage>
</organism>
<dbReference type="AlphaFoldDB" id="A0A7G9YYC5"/>
<dbReference type="Pfam" id="PF08241">
    <property type="entry name" value="Methyltransf_11"/>
    <property type="match status" value="1"/>
</dbReference>
<dbReference type="SUPFAM" id="SSF53335">
    <property type="entry name" value="S-adenosyl-L-methionine-dependent methyltransferases"/>
    <property type="match status" value="1"/>
</dbReference>
<proteinExistence type="predicted"/>
<evidence type="ECO:0000313" key="2">
    <source>
        <dbReference type="EMBL" id="QNO53009.1"/>
    </source>
</evidence>
<sequence>MELNELLGIGDFMLVEQSYAAQKEIGRTLEYLGKVKEGDVAESIRIFAETRNKSKEKELIGIAIYDKDLGFWIVFTDFFADTRNKEEFEALASRINGTKEGEKEVEVERDKFREGVIEFYSVGLVNGLFYNCNSDLDLEGASFYPRQRTEALKNVLADFLRENDLEKGMEGKKTLEIGCGDGGATIALHESGIFPFTVDINECEICKGLEEGVLEPKRSIVLDCSMLSAFFGKEFDVVFGFMIGKLTPFNRFEWEGVLRGVHRILKGRGKVLFTVSSEEEAVMVKEILKDEFEGEIKENKDSDGYLDHWVYIGTLSL</sequence>
<dbReference type="Gene3D" id="3.40.50.150">
    <property type="entry name" value="Vaccinia Virus protein VP39"/>
    <property type="match status" value="1"/>
</dbReference>
<dbReference type="InterPro" id="IPR029063">
    <property type="entry name" value="SAM-dependent_MTases_sf"/>
</dbReference>
<protein>
    <recommendedName>
        <fullName evidence="1">Methyltransferase type 11 domain-containing protein</fullName>
    </recommendedName>
</protein>
<dbReference type="EMBL" id="MT631528">
    <property type="protein sequence ID" value="QNO53009.1"/>
    <property type="molecule type" value="Genomic_DNA"/>
</dbReference>
<accession>A0A7G9YYC5</accession>
<reference evidence="2" key="1">
    <citation type="submission" date="2020-06" db="EMBL/GenBank/DDBJ databases">
        <title>Unique genomic features of the anaerobic methanotrophic archaea.</title>
        <authorList>
            <person name="Chadwick G.L."/>
            <person name="Skennerton C.T."/>
            <person name="Laso-Perez R."/>
            <person name="Leu A.O."/>
            <person name="Speth D.R."/>
            <person name="Yu H."/>
            <person name="Morgan-Lang C."/>
            <person name="Hatzenpichler R."/>
            <person name="Goudeau D."/>
            <person name="Malmstrom R."/>
            <person name="Brazelton W.J."/>
            <person name="Woyke T."/>
            <person name="Hallam S.J."/>
            <person name="Tyson G.W."/>
            <person name="Wegener G."/>
            <person name="Boetius A."/>
            <person name="Orphan V."/>
        </authorList>
    </citation>
    <scope>NUCLEOTIDE SEQUENCE</scope>
</reference>
<gene>
    <name evidence="2" type="ORF">PNHJDAII_00013</name>
</gene>
<feature type="domain" description="Methyltransferase type 11" evidence="1">
    <location>
        <begin position="175"/>
        <end position="273"/>
    </location>
</feature>
<dbReference type="GO" id="GO:0008757">
    <property type="term" value="F:S-adenosylmethionine-dependent methyltransferase activity"/>
    <property type="evidence" value="ECO:0007669"/>
    <property type="project" value="InterPro"/>
</dbReference>
<evidence type="ECO:0000259" key="1">
    <source>
        <dbReference type="Pfam" id="PF08241"/>
    </source>
</evidence>
<dbReference type="InterPro" id="IPR013216">
    <property type="entry name" value="Methyltransf_11"/>
</dbReference>
<name>A0A7G9YYC5_9EURY</name>